<dbReference type="PANTHER" id="PTHR33204:SF36">
    <property type="entry name" value="TRANSCRIPTIONAL REGULATORY PROTEIN"/>
    <property type="match status" value="1"/>
</dbReference>
<organism evidence="5 6">
    <name type="scientific">Isoalcanivorax beigongshangi</name>
    <dbReference type="NCBI Taxonomy" id="3238810"/>
    <lineage>
        <taxon>Bacteria</taxon>
        <taxon>Pseudomonadati</taxon>
        <taxon>Pseudomonadota</taxon>
        <taxon>Gammaproteobacteria</taxon>
        <taxon>Oceanospirillales</taxon>
        <taxon>Alcanivoracaceae</taxon>
        <taxon>Isoalcanivorax</taxon>
    </lineage>
</organism>
<keyword evidence="6" id="KW-1185">Reference proteome</keyword>
<dbReference type="PROSITE" id="PS51118">
    <property type="entry name" value="HTH_HXLR"/>
    <property type="match status" value="1"/>
</dbReference>
<reference evidence="5 6" key="1">
    <citation type="submission" date="2024-07" db="EMBL/GenBank/DDBJ databases">
        <authorList>
            <person name="Ren Q."/>
        </authorList>
    </citation>
    <scope>NUCLEOTIDE SEQUENCE [LARGE SCALE GENOMIC DNA]</scope>
    <source>
        <strain evidence="5 6">REN37</strain>
    </source>
</reference>
<evidence type="ECO:0000256" key="2">
    <source>
        <dbReference type="ARBA" id="ARBA00023125"/>
    </source>
</evidence>
<dbReference type="InterPro" id="IPR002577">
    <property type="entry name" value="HTH_HxlR"/>
</dbReference>
<dbReference type="Gene3D" id="1.10.10.10">
    <property type="entry name" value="Winged helix-like DNA-binding domain superfamily/Winged helix DNA-binding domain"/>
    <property type="match status" value="1"/>
</dbReference>
<evidence type="ECO:0000313" key="6">
    <source>
        <dbReference type="Proteomes" id="UP001562065"/>
    </source>
</evidence>
<feature type="domain" description="HTH hxlR-type" evidence="4">
    <location>
        <begin position="11"/>
        <end position="108"/>
    </location>
</feature>
<dbReference type="PANTHER" id="PTHR33204">
    <property type="entry name" value="TRANSCRIPTIONAL REGULATOR, MARR FAMILY"/>
    <property type="match status" value="1"/>
</dbReference>
<accession>A0ABV4AGE6</accession>
<protein>
    <submittedName>
        <fullName evidence="5">Winged helix-turn-helix transcriptional regulator</fullName>
    </submittedName>
</protein>
<dbReference type="Pfam" id="PF01638">
    <property type="entry name" value="HxlR"/>
    <property type="match status" value="1"/>
</dbReference>
<dbReference type="RefSeq" id="WP_369454863.1">
    <property type="nucleotide sequence ID" value="NZ_JBGCUO010000001.1"/>
</dbReference>
<comment type="caution">
    <text evidence="5">The sequence shown here is derived from an EMBL/GenBank/DDBJ whole genome shotgun (WGS) entry which is preliminary data.</text>
</comment>
<gene>
    <name evidence="5" type="ORF">AB5I84_05550</name>
</gene>
<keyword evidence="2" id="KW-0238">DNA-binding</keyword>
<sequence>MKWDEVGALPCSMARSLALLGDRWTLMVLRSLFMGMRRFDDFQTHLGVTRHVLSDRLSRLVEDGVLHKVPYMERPLRHEYRLTDMGRDLYPVMQALNAWGDKWLDGGHGAPLEFHHSSCGHRFTPLMVCSHCREPVDYRNTVPMAGPGLAMFQQRLKQAES</sequence>
<dbReference type="EMBL" id="JBGCUO010000001">
    <property type="protein sequence ID" value="MEY1661612.1"/>
    <property type="molecule type" value="Genomic_DNA"/>
</dbReference>
<proteinExistence type="predicted"/>
<keyword evidence="3" id="KW-0804">Transcription</keyword>
<evidence type="ECO:0000313" key="5">
    <source>
        <dbReference type="EMBL" id="MEY1661612.1"/>
    </source>
</evidence>
<dbReference type="SUPFAM" id="SSF46785">
    <property type="entry name" value="Winged helix' DNA-binding domain"/>
    <property type="match status" value="1"/>
</dbReference>
<evidence type="ECO:0000256" key="3">
    <source>
        <dbReference type="ARBA" id="ARBA00023163"/>
    </source>
</evidence>
<dbReference type="Proteomes" id="UP001562065">
    <property type="component" value="Unassembled WGS sequence"/>
</dbReference>
<evidence type="ECO:0000256" key="1">
    <source>
        <dbReference type="ARBA" id="ARBA00023015"/>
    </source>
</evidence>
<dbReference type="InterPro" id="IPR036388">
    <property type="entry name" value="WH-like_DNA-bd_sf"/>
</dbReference>
<name>A0ABV4AGE6_9GAMM</name>
<keyword evidence="1" id="KW-0805">Transcription regulation</keyword>
<evidence type="ECO:0000259" key="4">
    <source>
        <dbReference type="PROSITE" id="PS51118"/>
    </source>
</evidence>
<dbReference type="InterPro" id="IPR036390">
    <property type="entry name" value="WH_DNA-bd_sf"/>
</dbReference>